<dbReference type="InterPro" id="IPR019639">
    <property type="entry name" value="DUF2505"/>
</dbReference>
<sequence length="164" mass="17953">MASKMEHAVSYPFGVRRLWEVLSTEQYWRDLLEAINSSHGKLESFEFADDTITVTMQQGVPEEKLPSIVTKVRPGDLEIPRRSTFTLAGDQITGEITATVAGAPAKVDGTLVASGDPASATYQADVEVSVPFVGGKIEKAIIDQLVELLDSEREQTVTWEATNR</sequence>
<gene>
    <name evidence="1" type="ORF">IDF66_09170</name>
</gene>
<name>A0ABR7WAC2_9ACTN</name>
<evidence type="ECO:0000313" key="2">
    <source>
        <dbReference type="Proteomes" id="UP000602395"/>
    </source>
</evidence>
<dbReference type="RefSeq" id="WP_190266616.1">
    <property type="nucleotide sequence ID" value="NZ_BAABAD010000005.1"/>
</dbReference>
<dbReference type="Pfam" id="PF10698">
    <property type="entry name" value="DUF2505"/>
    <property type="match status" value="1"/>
</dbReference>
<evidence type="ECO:0000313" key="1">
    <source>
        <dbReference type="EMBL" id="MBD1319759.1"/>
    </source>
</evidence>
<reference evidence="1 2" key="1">
    <citation type="submission" date="2020-09" db="EMBL/GenBank/DDBJ databases">
        <title>Novel species in genus Gordonia.</title>
        <authorList>
            <person name="Zhang G."/>
        </authorList>
    </citation>
    <scope>NUCLEOTIDE SEQUENCE [LARGE SCALE GENOMIC DNA]</scope>
    <source>
        <strain evidence="1 2">ON-33</strain>
    </source>
</reference>
<dbReference type="Proteomes" id="UP000602395">
    <property type="component" value="Unassembled WGS sequence"/>
</dbReference>
<comment type="caution">
    <text evidence="1">The sequence shown here is derived from an EMBL/GenBank/DDBJ whole genome shotgun (WGS) entry which is preliminary data.</text>
</comment>
<protein>
    <submittedName>
        <fullName evidence="1">DUF2505 domain-containing protein</fullName>
    </submittedName>
</protein>
<dbReference type="EMBL" id="JACWMS010000002">
    <property type="protein sequence ID" value="MBD1319759.1"/>
    <property type="molecule type" value="Genomic_DNA"/>
</dbReference>
<proteinExistence type="predicted"/>
<organism evidence="1 2">
    <name type="scientific">Gordonia hankookensis</name>
    <dbReference type="NCBI Taxonomy" id="589403"/>
    <lineage>
        <taxon>Bacteria</taxon>
        <taxon>Bacillati</taxon>
        <taxon>Actinomycetota</taxon>
        <taxon>Actinomycetes</taxon>
        <taxon>Mycobacteriales</taxon>
        <taxon>Gordoniaceae</taxon>
        <taxon>Gordonia</taxon>
    </lineage>
</organism>
<keyword evidence="2" id="KW-1185">Reference proteome</keyword>
<accession>A0ABR7WAC2</accession>